<dbReference type="NCBIfam" id="TIGR01608">
    <property type="entry name" value="citD"/>
    <property type="match status" value="1"/>
</dbReference>
<dbReference type="Pfam" id="PF06857">
    <property type="entry name" value="ACP"/>
    <property type="match status" value="1"/>
</dbReference>
<reference evidence="5 6" key="1">
    <citation type="journal article" date="2015" name="Biotechnol. Bioeng.">
        <title>Genome sequence and phenotypic characterization of Caulobacter segnis.</title>
        <authorList>
            <person name="Patel S."/>
            <person name="Fletcher B."/>
            <person name="Scott D.C."/>
            <person name="Ely B."/>
        </authorList>
    </citation>
    <scope>NUCLEOTIDE SEQUENCE [LARGE SCALE GENOMIC DNA]</scope>
    <source>
        <strain evidence="5 6">ERI-2</strain>
    </source>
</reference>
<dbReference type="PIRSF" id="PIRSF002736">
    <property type="entry name" value="Citrt_lyas_gamma"/>
    <property type="match status" value="1"/>
</dbReference>
<name>A0A168NS34_9CLOT</name>
<keyword evidence="2" id="KW-0963">Cytoplasm</keyword>
<dbReference type="RefSeq" id="WP_063555660.1">
    <property type="nucleotide sequence ID" value="NZ_LITT01000023.1"/>
</dbReference>
<keyword evidence="3 4" id="KW-0597">Phosphoprotein</keyword>
<dbReference type="GO" id="GO:0016829">
    <property type="term" value="F:lyase activity"/>
    <property type="evidence" value="ECO:0007669"/>
    <property type="project" value="UniProtKB-KW"/>
</dbReference>
<dbReference type="InterPro" id="IPR023439">
    <property type="entry name" value="Mal_deCO2ase/Cit_lyase_ACP"/>
</dbReference>
<comment type="subcellular location">
    <subcellularLocation>
        <location evidence="1">Cytoplasm</location>
    </subcellularLocation>
</comment>
<feature type="modified residue" description="O-(phosphoribosyl dephospho-coenzyme A)serine" evidence="4">
    <location>
        <position position="14"/>
    </location>
</feature>
<dbReference type="Proteomes" id="UP000077407">
    <property type="component" value="Unassembled WGS sequence"/>
</dbReference>
<dbReference type="PATRIC" id="fig|1538.10.peg.1826"/>
<dbReference type="NCBIfam" id="NF009726">
    <property type="entry name" value="PRK13253.1"/>
    <property type="match status" value="1"/>
</dbReference>
<dbReference type="OrthoDB" id="1120942at2"/>
<evidence type="ECO:0000256" key="3">
    <source>
        <dbReference type="ARBA" id="ARBA00022553"/>
    </source>
</evidence>
<evidence type="ECO:0000256" key="1">
    <source>
        <dbReference type="ARBA" id="ARBA00004496"/>
    </source>
</evidence>
<evidence type="ECO:0000313" key="5">
    <source>
        <dbReference type="EMBL" id="OAA86831.1"/>
    </source>
</evidence>
<sequence>MKINKIAKAGTLESNDILIMVVPNESCGIKIEIDSVVMKQFGKQIESVIIDQIKKMNIEDIEIKAQDKGALDYTIRARVQTAIERAL</sequence>
<evidence type="ECO:0000313" key="6">
    <source>
        <dbReference type="Proteomes" id="UP000077407"/>
    </source>
</evidence>
<dbReference type="GO" id="GO:0005737">
    <property type="term" value="C:cytoplasm"/>
    <property type="evidence" value="ECO:0007669"/>
    <property type="project" value="UniProtKB-SubCell"/>
</dbReference>
<proteinExistence type="predicted"/>
<dbReference type="EMBL" id="LITT01000023">
    <property type="protein sequence ID" value="OAA86831.1"/>
    <property type="molecule type" value="Genomic_DNA"/>
</dbReference>
<keyword evidence="5" id="KW-0456">Lyase</keyword>
<protein>
    <submittedName>
        <fullName evidence="5">Citrate lyase acyl carrier protein</fullName>
    </submittedName>
</protein>
<comment type="caution">
    <text evidence="5">The sequence shown here is derived from an EMBL/GenBank/DDBJ whole genome shotgun (WGS) entry which is preliminary data.</text>
</comment>
<dbReference type="InterPro" id="IPR006495">
    <property type="entry name" value="CitD"/>
</dbReference>
<dbReference type="AlphaFoldDB" id="A0A168NS34"/>
<evidence type="ECO:0000256" key="4">
    <source>
        <dbReference type="PIRSR" id="PIRSR002736-50"/>
    </source>
</evidence>
<evidence type="ECO:0000256" key="2">
    <source>
        <dbReference type="ARBA" id="ARBA00022490"/>
    </source>
</evidence>
<accession>A0A168NS34</accession>
<gene>
    <name evidence="5" type="primary">citD_2</name>
    <name evidence="5" type="ORF">WY13_02225</name>
</gene>
<organism evidence="5 6">
    <name type="scientific">Clostridium ljungdahlii</name>
    <dbReference type="NCBI Taxonomy" id="1538"/>
    <lineage>
        <taxon>Bacteria</taxon>
        <taxon>Bacillati</taxon>
        <taxon>Bacillota</taxon>
        <taxon>Clostridia</taxon>
        <taxon>Eubacteriales</taxon>
        <taxon>Clostridiaceae</taxon>
        <taxon>Clostridium</taxon>
    </lineage>
</organism>